<feature type="compositionally biased region" description="Acidic residues" evidence="1">
    <location>
        <begin position="121"/>
        <end position="133"/>
    </location>
</feature>
<evidence type="ECO:0000313" key="2">
    <source>
        <dbReference type="EMBL" id="KAJ5600210.1"/>
    </source>
</evidence>
<proteinExistence type="predicted"/>
<feature type="compositionally biased region" description="Polar residues" evidence="1">
    <location>
        <begin position="50"/>
        <end position="75"/>
    </location>
</feature>
<organism evidence="2 3">
    <name type="scientific">Penicillium hetheringtonii</name>
    <dbReference type="NCBI Taxonomy" id="911720"/>
    <lineage>
        <taxon>Eukaryota</taxon>
        <taxon>Fungi</taxon>
        <taxon>Dikarya</taxon>
        <taxon>Ascomycota</taxon>
        <taxon>Pezizomycotina</taxon>
        <taxon>Eurotiomycetes</taxon>
        <taxon>Eurotiomycetidae</taxon>
        <taxon>Eurotiales</taxon>
        <taxon>Aspergillaceae</taxon>
        <taxon>Penicillium</taxon>
    </lineage>
</organism>
<feature type="compositionally biased region" description="Polar residues" evidence="1">
    <location>
        <begin position="90"/>
        <end position="108"/>
    </location>
</feature>
<dbReference type="Proteomes" id="UP001216150">
    <property type="component" value="Unassembled WGS sequence"/>
</dbReference>
<protein>
    <submittedName>
        <fullName evidence="2">Uncharacterized protein</fullName>
    </submittedName>
</protein>
<evidence type="ECO:0000313" key="3">
    <source>
        <dbReference type="Proteomes" id="UP001216150"/>
    </source>
</evidence>
<keyword evidence="3" id="KW-1185">Reference proteome</keyword>
<dbReference type="AlphaFoldDB" id="A0AAD6H3D3"/>
<sequence length="667" mass="74257">MRSLKSYFAPPSYDATRTGVTSGKKGALEIEDSTVQPSSSPLSDPPPSSNATISTPIPDSSSGPSAQLHESLNRNLSDHVPRPSPREDSFLSTASTGLSSTFDASSQRIIKGGKEVVISSDGEETDELEDLEDPSTLFASSPKPASKTEPAASKPIRSDRAYLAQLTAQKKYKNDINTLVHDAVDDDEIEAKVAKIKASFAQPKKKLATPENAGDSTGINEGMLTSALGDVEEEDGPGLQRLLKAVRRTEALDQDRVWRFFDHDPKISTTLDFPNHCFPPGSNLAALREPESRTRMILSGTLEFAASLGRLPDEFILWLFWSIPHESRDALRKAYYRIIVNVPRKFIQTHIRPNDIDTLFRQLGAKPQALELTTVVVEEPVDQLPYDYRFKARPNLLSILCFIQDASELFSVDVRAHASHILLRISLDNSLAHDYTIHAKLQSALTALLENVSEVDIDDMERQLSTNLYNTVKDAQFQSRMIQHILPTSPWISLLRYRLAVSFLLQDPAPLNESVEEVLNPERLTQIIRDPRFQINIDKGNEVDCDYGVVIALSQLLEVALNTSLYDIRYKQADTEKEFNAAIDQLAMQLKKNFSAMKESGASHLKRMLAKGALETLHYRLVYSVRSKPPPKKTPFKSFAKEGGSINNYFNKTSASAGRDPTTMPFR</sequence>
<feature type="compositionally biased region" description="Basic and acidic residues" evidence="1">
    <location>
        <begin position="76"/>
        <end position="89"/>
    </location>
</feature>
<accession>A0AAD6H3D3</accession>
<comment type="caution">
    <text evidence="2">The sequence shown here is derived from an EMBL/GenBank/DDBJ whole genome shotgun (WGS) entry which is preliminary data.</text>
</comment>
<feature type="region of interest" description="Disordered" evidence="1">
    <location>
        <begin position="1"/>
        <end position="158"/>
    </location>
</feature>
<evidence type="ECO:0000256" key="1">
    <source>
        <dbReference type="SAM" id="MobiDB-lite"/>
    </source>
</evidence>
<gene>
    <name evidence="2" type="ORF">N7450_001277</name>
</gene>
<dbReference type="EMBL" id="JAQJAC010000001">
    <property type="protein sequence ID" value="KAJ5600210.1"/>
    <property type="molecule type" value="Genomic_DNA"/>
</dbReference>
<reference evidence="2 3" key="1">
    <citation type="journal article" date="2023" name="IMA Fungus">
        <title>Comparative genomic study of the Penicillium genus elucidates a diverse pangenome and 15 lateral gene transfer events.</title>
        <authorList>
            <person name="Petersen C."/>
            <person name="Sorensen T."/>
            <person name="Nielsen M.R."/>
            <person name="Sondergaard T.E."/>
            <person name="Sorensen J.L."/>
            <person name="Fitzpatrick D.A."/>
            <person name="Frisvad J.C."/>
            <person name="Nielsen K.L."/>
        </authorList>
    </citation>
    <scope>NUCLEOTIDE SEQUENCE [LARGE SCALE GENOMIC DNA]</scope>
    <source>
        <strain evidence="2 3">IBT 29057</strain>
    </source>
</reference>
<name>A0AAD6H3D3_9EURO</name>